<dbReference type="Proteomes" id="UP000229523">
    <property type="component" value="Unassembled WGS sequence"/>
</dbReference>
<sequence>MFIKTAVKPPQLEYLEEVHGRTHMTESDRRKYFNLKLGYEGEKKVYDFLNQFKQGVCIWDVRLDICGEIQFDFFVIVNGIIFLLEIKNFYGNYTYKDGNLKSESGYVCRDVFSQASNERDKFEAFCYEQNIHYKIVNKVVFVNETFKVINNVKDIKFNNMSVIENLARYMCSFEITDEDVAIGELIVKHHIEQSKNEQKHFYPYEKMTRGLKCPKCHSFLEVNRNAKKKVKCRCGHVMDKSEAILEAFRKIEMLKRDSVSVSEVGEWIDCNPSGIRKILGENFIKIGTNKNRKYKTIK</sequence>
<keyword evidence="3" id="KW-1185">Reference proteome</keyword>
<accession>A0A2G5NTI8</accession>
<feature type="domain" description="NERD" evidence="1">
    <location>
        <begin position="38"/>
        <end position="141"/>
    </location>
</feature>
<organism evidence="2 3">
    <name type="scientific">Macrococcoides goetzii</name>
    <dbReference type="NCBI Taxonomy" id="1891097"/>
    <lineage>
        <taxon>Bacteria</taxon>
        <taxon>Bacillati</taxon>
        <taxon>Bacillota</taxon>
        <taxon>Bacilli</taxon>
        <taxon>Bacillales</taxon>
        <taxon>Staphylococcaceae</taxon>
        <taxon>Macrococcoides</taxon>
    </lineage>
</organism>
<proteinExistence type="predicted"/>
<reference evidence="2 3" key="1">
    <citation type="journal article" date="2018" name="Front. Microbiol.">
        <title>Description and Comparative Genomics of Macrococcus caseolyticus subsp. hominis subsp. nov., Macrococcus goetzii sp. nov., Macrococcus epidermidis sp. nov., and Macrococcus bohemicus sp. nov., Novel Macrococci From Human Clinical Material With Virulence Potential and Suspected Uptake of Foreign DNA by Natural Transformation.</title>
        <authorList>
            <person name="Maslanova I."/>
            <person name="Wertheimer Z."/>
            <person name="Sedlacek I."/>
            <person name="Svec P."/>
            <person name="Indrakova A."/>
            <person name="Kovarovic V."/>
            <person name="Schumann P."/>
            <person name="Sproer C."/>
            <person name="Kralova S."/>
            <person name="Sedo O."/>
            <person name="Kristofova L."/>
            <person name="Vrbovska V."/>
            <person name="Fuzik T."/>
            <person name="Petras P."/>
            <person name="Zdrahal Z."/>
            <person name="Ruzickova V."/>
            <person name="Doskar J."/>
            <person name="Pantucek R."/>
        </authorList>
    </citation>
    <scope>NUCLEOTIDE SEQUENCE [LARGE SCALE GENOMIC DNA]</scope>
    <source>
        <strain evidence="2 3">CCM 4927</strain>
    </source>
</reference>
<name>A0A2G5NTI8_9STAP</name>
<evidence type="ECO:0000313" key="3">
    <source>
        <dbReference type="Proteomes" id="UP000229523"/>
    </source>
</evidence>
<dbReference type="EMBL" id="MJBI02000001">
    <property type="protein sequence ID" value="RAI82799.1"/>
    <property type="molecule type" value="Genomic_DNA"/>
</dbReference>
<dbReference type="InterPro" id="IPR011528">
    <property type="entry name" value="NERD"/>
</dbReference>
<dbReference type="Pfam" id="PF08378">
    <property type="entry name" value="NERD"/>
    <property type="match status" value="1"/>
</dbReference>
<dbReference type="RefSeq" id="WP_099577731.1">
    <property type="nucleotide sequence ID" value="NZ_MJBI02000001.1"/>
</dbReference>
<comment type="caution">
    <text evidence="2">The sequence shown here is derived from an EMBL/GenBank/DDBJ whole genome shotgun (WGS) entry which is preliminary data.</text>
</comment>
<protein>
    <submittedName>
        <fullName evidence="2">NERD domain-containing protein</fullName>
    </submittedName>
</protein>
<dbReference type="AlphaFoldDB" id="A0A2G5NTI8"/>
<gene>
    <name evidence="2" type="ORF">BFS35_003695</name>
</gene>
<evidence type="ECO:0000313" key="2">
    <source>
        <dbReference type="EMBL" id="RAI82799.1"/>
    </source>
</evidence>
<evidence type="ECO:0000259" key="1">
    <source>
        <dbReference type="Pfam" id="PF08378"/>
    </source>
</evidence>